<dbReference type="EMBL" id="ML995940">
    <property type="protein sequence ID" value="KAF2764093.1"/>
    <property type="molecule type" value="Genomic_DNA"/>
</dbReference>
<organism evidence="2 3">
    <name type="scientific">Teratosphaeria nubilosa</name>
    <dbReference type="NCBI Taxonomy" id="161662"/>
    <lineage>
        <taxon>Eukaryota</taxon>
        <taxon>Fungi</taxon>
        <taxon>Dikarya</taxon>
        <taxon>Ascomycota</taxon>
        <taxon>Pezizomycotina</taxon>
        <taxon>Dothideomycetes</taxon>
        <taxon>Dothideomycetidae</taxon>
        <taxon>Mycosphaerellales</taxon>
        <taxon>Teratosphaeriaceae</taxon>
        <taxon>Teratosphaeria</taxon>
    </lineage>
</organism>
<name>A0A6G1KTV0_9PEZI</name>
<evidence type="ECO:0000313" key="3">
    <source>
        <dbReference type="Proteomes" id="UP000799436"/>
    </source>
</evidence>
<evidence type="ECO:0000313" key="2">
    <source>
        <dbReference type="EMBL" id="KAF2764093.1"/>
    </source>
</evidence>
<sequence length="221" mass="23583">MSLAFLLSILYFITTVFAGDHQTFGPNFSFGPVPNNGYIREAQSTLIVPARPCCVTGILDLWVGMGTSNDDLIQALIENIPGVEWTTQAYTQKPKGDPAQGPIVAIHAGDSVTVRYVYNDATSQYDQSVAVNGEIVSTVSTDSGLAQGWGSAIECATGDGTCGLVDAHKWINTRFVLDKAAPGLKDTFATVLGVKTTGFKTIDGGKTWVVTEADIPAWKFK</sequence>
<keyword evidence="3" id="KW-1185">Reference proteome</keyword>
<evidence type="ECO:0000256" key="1">
    <source>
        <dbReference type="SAM" id="SignalP"/>
    </source>
</evidence>
<dbReference type="Proteomes" id="UP000799436">
    <property type="component" value="Unassembled WGS sequence"/>
</dbReference>
<dbReference type="OrthoDB" id="5086500at2759"/>
<feature type="signal peptide" evidence="1">
    <location>
        <begin position="1"/>
        <end position="18"/>
    </location>
</feature>
<accession>A0A6G1KTV0</accession>
<feature type="chain" id="PRO_5026356267" description="Concanavalin A-like lectin/glucanase" evidence="1">
    <location>
        <begin position="19"/>
        <end position="221"/>
    </location>
</feature>
<reference evidence="2" key="1">
    <citation type="journal article" date="2020" name="Stud. Mycol.">
        <title>101 Dothideomycetes genomes: a test case for predicting lifestyles and emergence of pathogens.</title>
        <authorList>
            <person name="Haridas S."/>
            <person name="Albert R."/>
            <person name="Binder M."/>
            <person name="Bloem J."/>
            <person name="Labutti K."/>
            <person name="Salamov A."/>
            <person name="Andreopoulos B."/>
            <person name="Baker S."/>
            <person name="Barry K."/>
            <person name="Bills G."/>
            <person name="Bluhm B."/>
            <person name="Cannon C."/>
            <person name="Castanera R."/>
            <person name="Culley D."/>
            <person name="Daum C."/>
            <person name="Ezra D."/>
            <person name="Gonzalez J."/>
            <person name="Henrissat B."/>
            <person name="Kuo A."/>
            <person name="Liang C."/>
            <person name="Lipzen A."/>
            <person name="Lutzoni F."/>
            <person name="Magnuson J."/>
            <person name="Mondo S."/>
            <person name="Nolan M."/>
            <person name="Ohm R."/>
            <person name="Pangilinan J."/>
            <person name="Park H.-J."/>
            <person name="Ramirez L."/>
            <person name="Alfaro M."/>
            <person name="Sun H."/>
            <person name="Tritt A."/>
            <person name="Yoshinaga Y."/>
            <person name="Zwiers L.-H."/>
            <person name="Turgeon B."/>
            <person name="Goodwin S."/>
            <person name="Spatafora J."/>
            <person name="Crous P."/>
            <person name="Grigoriev I."/>
        </authorList>
    </citation>
    <scope>NUCLEOTIDE SEQUENCE</scope>
    <source>
        <strain evidence="2">CBS 116005</strain>
    </source>
</reference>
<protein>
    <recommendedName>
        <fullName evidence="4">Concanavalin A-like lectin/glucanase</fullName>
    </recommendedName>
</protein>
<gene>
    <name evidence="2" type="ORF">EJ03DRAFT_302609</name>
</gene>
<dbReference type="AlphaFoldDB" id="A0A6G1KTV0"/>
<proteinExistence type="predicted"/>
<evidence type="ECO:0008006" key="4">
    <source>
        <dbReference type="Google" id="ProtNLM"/>
    </source>
</evidence>
<keyword evidence="1" id="KW-0732">Signal</keyword>